<comment type="cofactor">
    <cofactor evidence="1 5">
        <name>FAD</name>
        <dbReference type="ChEBI" id="CHEBI:57692"/>
    </cofactor>
</comment>
<dbReference type="InterPro" id="IPR006091">
    <property type="entry name" value="Acyl-CoA_Oxase/DH_mid-dom"/>
</dbReference>
<evidence type="ECO:0000259" key="6">
    <source>
        <dbReference type="Pfam" id="PF00441"/>
    </source>
</evidence>
<accession>A0ABN3KQJ7</accession>
<keyword evidence="10" id="KW-1185">Reference proteome</keyword>
<dbReference type="Gene3D" id="2.40.110.10">
    <property type="entry name" value="Butyryl-CoA Dehydrogenase, subunit A, domain 2"/>
    <property type="match status" value="1"/>
</dbReference>
<keyword evidence="4 5" id="KW-0274">FAD</keyword>
<feature type="domain" description="Acyl-CoA dehydrogenase/oxidase C-terminal" evidence="6">
    <location>
        <begin position="241"/>
        <end position="389"/>
    </location>
</feature>
<dbReference type="Proteomes" id="UP001501358">
    <property type="component" value="Unassembled WGS sequence"/>
</dbReference>
<dbReference type="PANTHER" id="PTHR43884:SF12">
    <property type="entry name" value="ISOVALERYL-COA DEHYDROGENASE, MITOCHONDRIAL-RELATED"/>
    <property type="match status" value="1"/>
</dbReference>
<dbReference type="Pfam" id="PF02771">
    <property type="entry name" value="Acyl-CoA_dh_N"/>
    <property type="match status" value="1"/>
</dbReference>
<dbReference type="EMBL" id="BAAATA010000001">
    <property type="protein sequence ID" value="GAA2469666.1"/>
    <property type="molecule type" value="Genomic_DNA"/>
</dbReference>
<dbReference type="InterPro" id="IPR009100">
    <property type="entry name" value="AcylCoA_DH/oxidase_NM_dom_sf"/>
</dbReference>
<reference evidence="9 10" key="1">
    <citation type="journal article" date="2019" name="Int. J. Syst. Evol. Microbiol.">
        <title>The Global Catalogue of Microorganisms (GCM) 10K type strain sequencing project: providing services to taxonomists for standard genome sequencing and annotation.</title>
        <authorList>
            <consortium name="The Broad Institute Genomics Platform"/>
            <consortium name="The Broad Institute Genome Sequencing Center for Infectious Disease"/>
            <person name="Wu L."/>
            <person name="Ma J."/>
        </authorList>
    </citation>
    <scope>NUCLEOTIDE SEQUENCE [LARGE SCALE GENOMIC DNA]</scope>
    <source>
        <strain evidence="9 10">JCM 6307</strain>
    </source>
</reference>
<evidence type="ECO:0000256" key="2">
    <source>
        <dbReference type="ARBA" id="ARBA00009347"/>
    </source>
</evidence>
<name>A0ABN3KQJ7_9ACTN</name>
<keyword evidence="5" id="KW-0560">Oxidoreductase</keyword>
<feature type="domain" description="Acyl-CoA oxidase/dehydrogenase middle" evidence="7">
    <location>
        <begin position="129"/>
        <end position="229"/>
    </location>
</feature>
<dbReference type="Pfam" id="PF02770">
    <property type="entry name" value="Acyl-CoA_dh_M"/>
    <property type="match status" value="1"/>
</dbReference>
<dbReference type="InterPro" id="IPR013786">
    <property type="entry name" value="AcylCoA_DH/ox_N"/>
</dbReference>
<dbReference type="PROSITE" id="PS00073">
    <property type="entry name" value="ACYL_COA_DH_2"/>
    <property type="match status" value="1"/>
</dbReference>
<gene>
    <name evidence="9" type="ORF">GCM10010406_01320</name>
</gene>
<organism evidence="9 10">
    <name type="scientific">Streptomyces thermolineatus</name>
    <dbReference type="NCBI Taxonomy" id="44033"/>
    <lineage>
        <taxon>Bacteria</taxon>
        <taxon>Bacillati</taxon>
        <taxon>Actinomycetota</taxon>
        <taxon>Actinomycetes</taxon>
        <taxon>Kitasatosporales</taxon>
        <taxon>Streptomycetaceae</taxon>
        <taxon>Streptomyces</taxon>
    </lineage>
</organism>
<dbReference type="SUPFAM" id="SSF56645">
    <property type="entry name" value="Acyl-CoA dehydrogenase NM domain-like"/>
    <property type="match status" value="1"/>
</dbReference>
<dbReference type="SUPFAM" id="SSF47203">
    <property type="entry name" value="Acyl-CoA dehydrogenase C-terminal domain-like"/>
    <property type="match status" value="1"/>
</dbReference>
<dbReference type="InterPro" id="IPR009075">
    <property type="entry name" value="AcylCo_DH/oxidase_C"/>
</dbReference>
<dbReference type="InterPro" id="IPR037069">
    <property type="entry name" value="AcylCoA_DH/ox_N_sf"/>
</dbReference>
<dbReference type="InterPro" id="IPR006089">
    <property type="entry name" value="Acyl-CoA_DH_CS"/>
</dbReference>
<keyword evidence="3 5" id="KW-0285">Flavoprotein</keyword>
<dbReference type="PIRSF" id="PIRSF016578">
    <property type="entry name" value="HsaA"/>
    <property type="match status" value="1"/>
</dbReference>
<evidence type="ECO:0000256" key="1">
    <source>
        <dbReference type="ARBA" id="ARBA00001974"/>
    </source>
</evidence>
<dbReference type="Gene3D" id="1.20.140.10">
    <property type="entry name" value="Butyryl-CoA Dehydrogenase, subunit A, domain 3"/>
    <property type="match status" value="1"/>
</dbReference>
<dbReference type="InterPro" id="IPR046373">
    <property type="entry name" value="Acyl-CoA_Oxase/DH_mid-dom_sf"/>
</dbReference>
<evidence type="ECO:0000256" key="4">
    <source>
        <dbReference type="ARBA" id="ARBA00022827"/>
    </source>
</evidence>
<comment type="similarity">
    <text evidence="2 5">Belongs to the acyl-CoA dehydrogenase family.</text>
</comment>
<sequence>MQRGRQVRRTVFNEDHEAFRSTIRDFIEKEVVPAYPEWEKAGHPPREFYNRLGELGVFGIEIPEEYGGAGETSFKFSAVIMEETARAGVSFGSSGVHTGLVQPYLLAYATEEQKQRWLPKFVTGEMMTAIAMTEPGTGSDLAGIATTAKLSADGTHYVLNGAKTFITGGALADMVLVVARTSPATPENRRAGLSILAVAAHAEGFSVGRKLEKIGLRTSDTAELSFVDVKVPAEDLLGEEGKGFYYLAHNLPQERLSISFGAYAQASAAVQFALAYTKERTVFGKEVASFQNTKFVLADCAADVRAMQAVVDQALEAHDAGEYTAADAAADKLFCTETANRVIDKCLQLHGGYGYMLEYPIARLYTDNRVTRIYGGTSEVMKTIIAKSLGL</sequence>
<evidence type="ECO:0000259" key="7">
    <source>
        <dbReference type="Pfam" id="PF02770"/>
    </source>
</evidence>
<dbReference type="Gene3D" id="1.10.540.10">
    <property type="entry name" value="Acyl-CoA dehydrogenase/oxidase, N-terminal domain"/>
    <property type="match status" value="1"/>
</dbReference>
<dbReference type="Pfam" id="PF00441">
    <property type="entry name" value="Acyl-CoA_dh_1"/>
    <property type="match status" value="1"/>
</dbReference>
<evidence type="ECO:0000256" key="3">
    <source>
        <dbReference type="ARBA" id="ARBA00022630"/>
    </source>
</evidence>
<evidence type="ECO:0000313" key="9">
    <source>
        <dbReference type="EMBL" id="GAA2469666.1"/>
    </source>
</evidence>
<dbReference type="PANTHER" id="PTHR43884">
    <property type="entry name" value="ACYL-COA DEHYDROGENASE"/>
    <property type="match status" value="1"/>
</dbReference>
<evidence type="ECO:0000256" key="5">
    <source>
        <dbReference type="RuleBase" id="RU362125"/>
    </source>
</evidence>
<comment type="caution">
    <text evidence="9">The sequence shown here is derived from an EMBL/GenBank/DDBJ whole genome shotgun (WGS) entry which is preliminary data.</text>
</comment>
<dbReference type="InterPro" id="IPR036250">
    <property type="entry name" value="AcylCo_DH-like_C"/>
</dbReference>
<evidence type="ECO:0000313" key="10">
    <source>
        <dbReference type="Proteomes" id="UP001501358"/>
    </source>
</evidence>
<protein>
    <submittedName>
        <fullName evidence="9">Acyl-CoA dehydrogenase family protein</fullName>
    </submittedName>
</protein>
<feature type="domain" description="Acyl-CoA dehydrogenase/oxidase N-terminal" evidence="8">
    <location>
        <begin position="13"/>
        <end position="125"/>
    </location>
</feature>
<proteinExistence type="inferred from homology"/>
<evidence type="ECO:0000259" key="8">
    <source>
        <dbReference type="Pfam" id="PF02771"/>
    </source>
</evidence>